<dbReference type="AlphaFoldDB" id="H8GQV7"/>
<dbReference type="EMBL" id="CM001475">
    <property type="protein sequence ID" value="EIC28616.1"/>
    <property type="molecule type" value="Genomic_DNA"/>
</dbReference>
<name>H8GQV7_METAL</name>
<accession>H8GQV7</accession>
<gene>
    <name evidence="1" type="ORF">Metal_0784</name>
</gene>
<proteinExistence type="predicted"/>
<evidence type="ECO:0000313" key="1">
    <source>
        <dbReference type="EMBL" id="EIC28616.1"/>
    </source>
</evidence>
<sequence length="275" mass="31355">MYSARNSAKTIANDNPYCIQIATTSTAYREISSSVDLAGFRMKGNGPLNHAVLVVDDMGGQELYHWSYKSNFFEEGAYGNPPIFCNPRENFLDSLGEIEYKDESRVSFSYAGYKFKIPKEYSPTFNIPSFAGIQMLILSAAAPRFEPVLEPDFRKVPTVGLDVGFGYSPLIQSWRLRADKDHQVEGQALQNGLIVEKVRGKSDSTTVQYYVEEKDGSTQTLIRCFDSMGYQCTHMFFDGEFSYYFHHMPSDLSNWKDMHERAKTVFRSFIKEKKA</sequence>
<organism evidence="1 2">
    <name type="scientific">Methylomicrobium album BG8</name>
    <dbReference type="NCBI Taxonomy" id="686340"/>
    <lineage>
        <taxon>Bacteria</taxon>
        <taxon>Pseudomonadati</taxon>
        <taxon>Pseudomonadota</taxon>
        <taxon>Gammaproteobacteria</taxon>
        <taxon>Methylococcales</taxon>
        <taxon>Methylococcaceae</taxon>
        <taxon>Methylomicrobium</taxon>
    </lineage>
</organism>
<dbReference type="Proteomes" id="UP000005090">
    <property type="component" value="Chromosome"/>
</dbReference>
<dbReference type="HOGENOM" id="CLU_1011231_0_0_6"/>
<protein>
    <submittedName>
        <fullName evidence="1">Uncharacterized protein</fullName>
    </submittedName>
</protein>
<keyword evidence="2" id="KW-1185">Reference proteome</keyword>
<reference evidence="1 2" key="1">
    <citation type="journal article" date="2013" name="Genome Announc.">
        <title>Genome Sequence of the Obligate Gammaproteobacterial Methanotroph Methylomicrobium album Strain BG8.</title>
        <authorList>
            <person name="Kits K.D."/>
            <person name="Kalyuzhnaya M.G."/>
            <person name="Klotz M.G."/>
            <person name="Jetten M.S."/>
            <person name="Op den Camp H.J."/>
            <person name="Vuilleumier S."/>
            <person name="Bringel F."/>
            <person name="Dispirito A.A."/>
            <person name="Murrell J.C."/>
            <person name="Bruce D."/>
            <person name="Cheng J.F."/>
            <person name="Copeland A."/>
            <person name="Goodwin L."/>
            <person name="Hauser L."/>
            <person name="Lajus A."/>
            <person name="Land M.L."/>
            <person name="Lapidus A."/>
            <person name="Lucas S."/>
            <person name="Medigue C."/>
            <person name="Pitluck S."/>
            <person name="Woyke T."/>
            <person name="Zeytun A."/>
            <person name="Stein L.Y."/>
        </authorList>
    </citation>
    <scope>NUCLEOTIDE SEQUENCE [LARGE SCALE GENOMIC DNA]</scope>
    <source>
        <strain evidence="1 2">BG8</strain>
    </source>
</reference>
<evidence type="ECO:0000313" key="2">
    <source>
        <dbReference type="Proteomes" id="UP000005090"/>
    </source>
</evidence>